<dbReference type="RefSeq" id="XP_025486814.1">
    <property type="nucleotide sequence ID" value="XM_025636433.1"/>
</dbReference>
<evidence type="ECO:0000256" key="4">
    <source>
        <dbReference type="ARBA" id="ARBA00022989"/>
    </source>
</evidence>
<name>A0A319BVG6_9EURO</name>
<dbReference type="Proteomes" id="UP000248340">
    <property type="component" value="Unassembled WGS sequence"/>
</dbReference>
<dbReference type="VEuPathDB" id="FungiDB:BO82DRAFT_358945"/>
<keyword evidence="7" id="KW-1185">Reference proteome</keyword>
<evidence type="ECO:0000256" key="3">
    <source>
        <dbReference type="ARBA" id="ARBA00022692"/>
    </source>
</evidence>
<dbReference type="Gene3D" id="6.10.110.10">
    <property type="match status" value="1"/>
</dbReference>
<keyword evidence="3" id="KW-0812">Transmembrane</keyword>
<dbReference type="EMBL" id="KZ821754">
    <property type="protein sequence ID" value="PYH76614.1"/>
    <property type="molecule type" value="Genomic_DNA"/>
</dbReference>
<dbReference type="Pfam" id="PF06140">
    <property type="entry name" value="Ifi-6-16"/>
    <property type="match status" value="1"/>
</dbReference>
<organism evidence="6 7">
    <name type="scientific">Aspergillus uvarum CBS 121591</name>
    <dbReference type="NCBI Taxonomy" id="1448315"/>
    <lineage>
        <taxon>Eukaryota</taxon>
        <taxon>Fungi</taxon>
        <taxon>Dikarya</taxon>
        <taxon>Ascomycota</taxon>
        <taxon>Pezizomycotina</taxon>
        <taxon>Eurotiomycetes</taxon>
        <taxon>Eurotiomycetidae</taxon>
        <taxon>Eurotiales</taxon>
        <taxon>Aspergillaceae</taxon>
        <taxon>Aspergillus</taxon>
        <taxon>Aspergillus subgen. Circumdati</taxon>
    </lineage>
</organism>
<dbReference type="AlphaFoldDB" id="A0A319BVG6"/>
<evidence type="ECO:0008006" key="8">
    <source>
        <dbReference type="Google" id="ProtNLM"/>
    </source>
</evidence>
<proteinExistence type="inferred from homology"/>
<evidence type="ECO:0000313" key="7">
    <source>
        <dbReference type="Proteomes" id="UP000248340"/>
    </source>
</evidence>
<protein>
    <recommendedName>
        <fullName evidence="8">Lincomycin-condensing protein lmbA</fullName>
    </recommendedName>
</protein>
<sequence>MGVTFSMLNCLVPTKRARASAQTSTPPTSPPQDSELLTILLTTPTVPEIQKSTSELIHPTGWTDYLARGVLAGLVNAIEQNASMAQAATEALRRASEEAFEFAQEHPVYTTILALGVLVALMPWVLEVLGFAELGPVEGSFAAWWQSRYAGYVPKGSLFGFFQRLGMVWH</sequence>
<evidence type="ECO:0000313" key="6">
    <source>
        <dbReference type="EMBL" id="PYH76614.1"/>
    </source>
</evidence>
<comment type="similarity">
    <text evidence="2">Belongs to the IFI6/IFI27 family.</text>
</comment>
<accession>A0A319BVG6</accession>
<dbReference type="GO" id="GO:0016020">
    <property type="term" value="C:membrane"/>
    <property type="evidence" value="ECO:0007669"/>
    <property type="project" value="UniProtKB-SubCell"/>
</dbReference>
<keyword evidence="4" id="KW-1133">Transmembrane helix</keyword>
<keyword evidence="5" id="KW-0472">Membrane</keyword>
<dbReference type="InterPro" id="IPR038213">
    <property type="entry name" value="IFI6/IFI27-like_sf"/>
</dbReference>
<evidence type="ECO:0000256" key="2">
    <source>
        <dbReference type="ARBA" id="ARBA00007262"/>
    </source>
</evidence>
<reference evidence="6 7" key="1">
    <citation type="submission" date="2016-12" db="EMBL/GenBank/DDBJ databases">
        <title>The genomes of Aspergillus section Nigri reveals drivers in fungal speciation.</title>
        <authorList>
            <consortium name="DOE Joint Genome Institute"/>
            <person name="Vesth T.C."/>
            <person name="Nybo J."/>
            <person name="Theobald S."/>
            <person name="Brandl J."/>
            <person name="Frisvad J.C."/>
            <person name="Nielsen K.F."/>
            <person name="Lyhne E.K."/>
            <person name="Kogle M.E."/>
            <person name="Kuo A."/>
            <person name="Riley R."/>
            <person name="Clum A."/>
            <person name="Nolan M."/>
            <person name="Lipzen A."/>
            <person name="Salamov A."/>
            <person name="Henrissat B."/>
            <person name="Wiebenga A."/>
            <person name="De Vries R.P."/>
            <person name="Grigoriev I.V."/>
            <person name="Mortensen U.H."/>
            <person name="Andersen M.R."/>
            <person name="Baker S.E."/>
        </authorList>
    </citation>
    <scope>NUCLEOTIDE SEQUENCE [LARGE SCALE GENOMIC DNA]</scope>
    <source>
        <strain evidence="6 7">CBS 121591</strain>
    </source>
</reference>
<dbReference type="OrthoDB" id="440424at2759"/>
<evidence type="ECO:0000256" key="1">
    <source>
        <dbReference type="ARBA" id="ARBA00004141"/>
    </source>
</evidence>
<dbReference type="GeneID" id="37139174"/>
<gene>
    <name evidence="6" type="ORF">BO82DRAFT_358945</name>
</gene>
<dbReference type="InterPro" id="IPR009311">
    <property type="entry name" value="IFI6/IFI27-like"/>
</dbReference>
<evidence type="ECO:0000256" key="5">
    <source>
        <dbReference type="ARBA" id="ARBA00023136"/>
    </source>
</evidence>
<comment type="subcellular location">
    <subcellularLocation>
        <location evidence="1">Membrane</location>
        <topology evidence="1">Multi-pass membrane protein</topology>
    </subcellularLocation>
</comment>
<dbReference type="STRING" id="1448315.A0A319BVG6"/>